<evidence type="ECO:0000313" key="8">
    <source>
        <dbReference type="EMBL" id="TNM66449.1"/>
    </source>
</evidence>
<sequence length="173" mass="17528">MLDDIVAVSVLAVFPAALAAAAMSDFLTMKISNRLSLGLAVSFFILAPLAGLPLIDLGFSLGAALVVFAVCFALFAANVMGGGDAKLLTAASLWFGFTPSLATFLVLVAYAGGGVTLLFLLLRARADLVMSIGIPLPVSVVGTSKIPYGIAIAMGGLMAFGASPVAMLALKAF</sequence>
<dbReference type="Gene3D" id="1.20.120.1220">
    <property type="match status" value="1"/>
</dbReference>
<dbReference type="InterPro" id="IPR000045">
    <property type="entry name" value="Prepilin_IV_endopep_pep"/>
</dbReference>
<name>A0A5C4XSV1_9HYPH</name>
<dbReference type="EMBL" id="VDMN01000001">
    <property type="protein sequence ID" value="TNM66449.1"/>
    <property type="molecule type" value="Genomic_DNA"/>
</dbReference>
<dbReference type="RefSeq" id="WP_139675842.1">
    <property type="nucleotide sequence ID" value="NZ_VDMN01000001.1"/>
</dbReference>
<protein>
    <submittedName>
        <fullName evidence="8">Peptidase</fullName>
    </submittedName>
</protein>
<dbReference type="PANTHER" id="PTHR36506:SF1">
    <property type="entry name" value="PREFLAGELLIN PEPTIDASE"/>
    <property type="match status" value="1"/>
</dbReference>
<feature type="transmembrane region" description="Helical" evidence="6">
    <location>
        <begin position="93"/>
        <end position="122"/>
    </location>
</feature>
<evidence type="ECO:0000256" key="1">
    <source>
        <dbReference type="ARBA" id="ARBA00004651"/>
    </source>
</evidence>
<feature type="domain" description="Prepilin type IV endopeptidase peptidase" evidence="7">
    <location>
        <begin position="13"/>
        <end position="108"/>
    </location>
</feature>
<comment type="subcellular location">
    <subcellularLocation>
        <location evidence="1">Cell membrane</location>
        <topology evidence="1">Multi-pass membrane protein</topology>
    </subcellularLocation>
</comment>
<keyword evidence="9" id="KW-1185">Reference proteome</keyword>
<dbReference type="Proteomes" id="UP000311605">
    <property type="component" value="Unassembled WGS sequence"/>
</dbReference>
<dbReference type="InterPro" id="IPR052218">
    <property type="entry name" value="Preflagellin_Peptidase"/>
</dbReference>
<dbReference type="PANTHER" id="PTHR36506">
    <property type="entry name" value="PREFLAGELLIN PEPTIDASE"/>
    <property type="match status" value="1"/>
</dbReference>
<feature type="transmembrane region" description="Helical" evidence="6">
    <location>
        <begin position="146"/>
        <end position="170"/>
    </location>
</feature>
<dbReference type="GO" id="GO:0004190">
    <property type="term" value="F:aspartic-type endopeptidase activity"/>
    <property type="evidence" value="ECO:0007669"/>
    <property type="project" value="InterPro"/>
</dbReference>
<keyword evidence="4 6" id="KW-1133">Transmembrane helix</keyword>
<keyword evidence="2" id="KW-1003">Cell membrane</keyword>
<evidence type="ECO:0000256" key="5">
    <source>
        <dbReference type="ARBA" id="ARBA00023136"/>
    </source>
</evidence>
<comment type="caution">
    <text evidence="8">The sequence shown here is derived from an EMBL/GenBank/DDBJ whole genome shotgun (WGS) entry which is preliminary data.</text>
</comment>
<evidence type="ECO:0000256" key="3">
    <source>
        <dbReference type="ARBA" id="ARBA00022692"/>
    </source>
</evidence>
<accession>A0A5C4XSV1</accession>
<dbReference type="Pfam" id="PF01478">
    <property type="entry name" value="Peptidase_A24"/>
    <property type="match status" value="1"/>
</dbReference>
<evidence type="ECO:0000256" key="4">
    <source>
        <dbReference type="ARBA" id="ARBA00022989"/>
    </source>
</evidence>
<proteinExistence type="predicted"/>
<keyword evidence="5 6" id="KW-0472">Membrane</keyword>
<dbReference type="OrthoDB" id="5329005at2"/>
<feature type="transmembrane region" description="Helical" evidence="6">
    <location>
        <begin position="35"/>
        <end position="55"/>
    </location>
</feature>
<evidence type="ECO:0000313" key="9">
    <source>
        <dbReference type="Proteomes" id="UP000311605"/>
    </source>
</evidence>
<dbReference type="GO" id="GO:0005886">
    <property type="term" value="C:plasma membrane"/>
    <property type="evidence" value="ECO:0007669"/>
    <property type="project" value="UniProtKB-SubCell"/>
</dbReference>
<reference evidence="8 9" key="1">
    <citation type="submission" date="2019-06" db="EMBL/GenBank/DDBJ databases">
        <title>The draft genome of Rhizobium smilacinae PTYR-5.</title>
        <authorList>
            <person name="Liu L."/>
            <person name="Li L."/>
            <person name="Zhang X."/>
        </authorList>
    </citation>
    <scope>NUCLEOTIDE SEQUENCE [LARGE SCALE GENOMIC DNA]</scope>
    <source>
        <strain evidence="8 9">PTYR-5</strain>
    </source>
</reference>
<keyword evidence="3 6" id="KW-0812">Transmembrane</keyword>
<evidence type="ECO:0000259" key="7">
    <source>
        <dbReference type="Pfam" id="PF01478"/>
    </source>
</evidence>
<dbReference type="AlphaFoldDB" id="A0A5C4XSV1"/>
<organism evidence="8 9">
    <name type="scientific">Aliirhizobium smilacinae</name>
    <dbReference type="NCBI Taxonomy" id="1395944"/>
    <lineage>
        <taxon>Bacteria</taxon>
        <taxon>Pseudomonadati</taxon>
        <taxon>Pseudomonadota</taxon>
        <taxon>Alphaproteobacteria</taxon>
        <taxon>Hyphomicrobiales</taxon>
        <taxon>Rhizobiaceae</taxon>
        <taxon>Aliirhizobium</taxon>
    </lineage>
</organism>
<gene>
    <name evidence="8" type="ORF">FHP24_09700</name>
</gene>
<evidence type="ECO:0000256" key="6">
    <source>
        <dbReference type="SAM" id="Phobius"/>
    </source>
</evidence>
<feature type="transmembrane region" description="Helical" evidence="6">
    <location>
        <begin position="61"/>
        <end position="81"/>
    </location>
</feature>
<evidence type="ECO:0000256" key="2">
    <source>
        <dbReference type="ARBA" id="ARBA00022475"/>
    </source>
</evidence>
<feature type="transmembrane region" description="Helical" evidence="6">
    <location>
        <begin position="6"/>
        <end position="23"/>
    </location>
</feature>